<dbReference type="Proteomes" id="UP001199314">
    <property type="component" value="Unassembled WGS sequence"/>
</dbReference>
<comment type="caution">
    <text evidence="1">The sequence shown here is derived from an EMBL/GenBank/DDBJ whole genome shotgun (WGS) entry which is preliminary data.</text>
</comment>
<evidence type="ECO:0000313" key="2">
    <source>
        <dbReference type="Proteomes" id="UP001199314"/>
    </source>
</evidence>
<organism evidence="1 2">
    <name type="scientific">Psychroflexus longus</name>
    <dbReference type="NCBI Taxonomy" id="2873596"/>
    <lineage>
        <taxon>Bacteria</taxon>
        <taxon>Pseudomonadati</taxon>
        <taxon>Bacteroidota</taxon>
        <taxon>Flavobacteriia</taxon>
        <taxon>Flavobacteriales</taxon>
        <taxon>Flavobacteriaceae</taxon>
        <taxon>Psychroflexus</taxon>
    </lineage>
</organism>
<keyword evidence="2" id="KW-1185">Reference proteome</keyword>
<evidence type="ECO:0000313" key="1">
    <source>
        <dbReference type="EMBL" id="MBZ9777415.1"/>
    </source>
</evidence>
<proteinExistence type="predicted"/>
<gene>
    <name evidence="1" type="ORF">LB452_00640</name>
</gene>
<dbReference type="RefSeq" id="WP_224459798.1">
    <property type="nucleotide sequence ID" value="NZ_JAIQZE010000001.1"/>
</dbReference>
<sequence>MYNTTANQVEVYDGRQWTTFYRAFELKVEYKSEDFSITKNQRRTLFVVNEAAEVTLPSLSSVNDGFRVYVKRTGGLGLVSVLAATGDIIEGILSVDIGTQGGSLEIVATASEWVLLNGAL</sequence>
<reference evidence="2" key="1">
    <citation type="submission" date="2023-07" db="EMBL/GenBank/DDBJ databases">
        <title>Novel species isolated from saline lakes on Tibetan Plateau.</title>
        <authorList>
            <person name="Lu H."/>
        </authorList>
    </citation>
    <scope>NUCLEOTIDE SEQUENCE [LARGE SCALE GENOMIC DNA]</scope>
    <source>
        <strain evidence="2">CAK8W</strain>
    </source>
</reference>
<protein>
    <submittedName>
        <fullName evidence="1">Uncharacterized protein</fullName>
    </submittedName>
</protein>
<name>A0ABS7XFE1_9FLAO</name>
<accession>A0ABS7XFE1</accession>
<dbReference type="EMBL" id="JAIQZE010000001">
    <property type="protein sequence ID" value="MBZ9777415.1"/>
    <property type="molecule type" value="Genomic_DNA"/>
</dbReference>